<proteinExistence type="predicted"/>
<dbReference type="InterPro" id="IPR001810">
    <property type="entry name" value="F-box_dom"/>
</dbReference>
<dbReference type="Proteomes" id="UP001212841">
    <property type="component" value="Unassembled WGS sequence"/>
</dbReference>
<sequence>MLITALPAETLYRIFLELDSPQLLCKTLPRACRTFQQVIHSRAITISANVDLRSEEDDELGACSALIQPPGPLKLLNRFRKTVVPLPPSPEASAVDNADEILTPISATPFPIIELPTVDNEHKPRRVIHIAAEREIRVHLAAITDNPESLVNYLTDLLRQGVHSLGSAKGHRNVKVVFGTVEIKGRRGRCSADLLGALLGAMRPLKVILWHWDTELIRGIPGSVAPPMLRLPNMKSDSHVKRADLALLSNLTSLERLELFRPLPRQPWGLEGSGFASLSHLQNLRELVITPGRLIGGQNLLTDALMSLQNLEILELPWNIEPRLAANLLQGLPNLTHFQVVNVSR</sequence>
<dbReference type="PROSITE" id="PS50181">
    <property type="entry name" value="FBOX"/>
    <property type="match status" value="1"/>
</dbReference>
<accession>A0AAD5S8Q8</accession>
<gene>
    <name evidence="2" type="ORF">HK097_011703</name>
</gene>
<protein>
    <recommendedName>
        <fullName evidence="1">F-box domain-containing protein</fullName>
    </recommendedName>
</protein>
<name>A0AAD5S8Q8_9FUNG</name>
<dbReference type="SUPFAM" id="SSF52047">
    <property type="entry name" value="RNI-like"/>
    <property type="match status" value="1"/>
</dbReference>
<evidence type="ECO:0000259" key="1">
    <source>
        <dbReference type="PROSITE" id="PS50181"/>
    </source>
</evidence>
<reference evidence="2" key="1">
    <citation type="submission" date="2020-05" db="EMBL/GenBank/DDBJ databases">
        <title>Phylogenomic resolution of chytrid fungi.</title>
        <authorList>
            <person name="Stajich J.E."/>
            <person name="Amses K."/>
            <person name="Simmons R."/>
            <person name="Seto K."/>
            <person name="Myers J."/>
            <person name="Bonds A."/>
            <person name="Quandt C.A."/>
            <person name="Barry K."/>
            <person name="Liu P."/>
            <person name="Grigoriev I."/>
            <person name="Longcore J.E."/>
            <person name="James T.Y."/>
        </authorList>
    </citation>
    <scope>NUCLEOTIDE SEQUENCE</scope>
    <source>
        <strain evidence="2">JEL0318</strain>
    </source>
</reference>
<dbReference type="InterPro" id="IPR032675">
    <property type="entry name" value="LRR_dom_sf"/>
</dbReference>
<feature type="domain" description="F-box" evidence="1">
    <location>
        <begin position="1"/>
        <end position="48"/>
    </location>
</feature>
<dbReference type="AlphaFoldDB" id="A0AAD5S8Q8"/>
<keyword evidence="3" id="KW-1185">Reference proteome</keyword>
<evidence type="ECO:0000313" key="3">
    <source>
        <dbReference type="Proteomes" id="UP001212841"/>
    </source>
</evidence>
<dbReference type="Gene3D" id="3.80.10.10">
    <property type="entry name" value="Ribonuclease Inhibitor"/>
    <property type="match status" value="1"/>
</dbReference>
<evidence type="ECO:0000313" key="2">
    <source>
        <dbReference type="EMBL" id="KAJ3047259.1"/>
    </source>
</evidence>
<dbReference type="EMBL" id="JADGJD010000997">
    <property type="protein sequence ID" value="KAJ3047259.1"/>
    <property type="molecule type" value="Genomic_DNA"/>
</dbReference>
<comment type="caution">
    <text evidence="2">The sequence shown here is derived from an EMBL/GenBank/DDBJ whole genome shotgun (WGS) entry which is preliminary data.</text>
</comment>
<organism evidence="2 3">
    <name type="scientific">Rhizophlyctis rosea</name>
    <dbReference type="NCBI Taxonomy" id="64517"/>
    <lineage>
        <taxon>Eukaryota</taxon>
        <taxon>Fungi</taxon>
        <taxon>Fungi incertae sedis</taxon>
        <taxon>Chytridiomycota</taxon>
        <taxon>Chytridiomycota incertae sedis</taxon>
        <taxon>Chytridiomycetes</taxon>
        <taxon>Rhizophlyctidales</taxon>
        <taxon>Rhizophlyctidaceae</taxon>
        <taxon>Rhizophlyctis</taxon>
    </lineage>
</organism>